<evidence type="ECO:0000313" key="1">
    <source>
        <dbReference type="EMBL" id="GGZ39322.1"/>
    </source>
</evidence>
<accession>A0A918Q9V6</accession>
<comment type="caution">
    <text evidence="1">The sequence shown here is derived from an EMBL/GenBank/DDBJ whole genome shotgun (WGS) entry which is preliminary data.</text>
</comment>
<name>A0A918Q9V6_9BACT</name>
<keyword evidence="2" id="KW-1185">Reference proteome</keyword>
<dbReference type="AlphaFoldDB" id="A0A918Q9V6"/>
<evidence type="ECO:0000313" key="2">
    <source>
        <dbReference type="Proteomes" id="UP000619457"/>
    </source>
</evidence>
<organism evidence="1 2">
    <name type="scientific">Echinicola pacifica</name>
    <dbReference type="NCBI Taxonomy" id="346377"/>
    <lineage>
        <taxon>Bacteria</taxon>
        <taxon>Pseudomonadati</taxon>
        <taxon>Bacteroidota</taxon>
        <taxon>Cytophagia</taxon>
        <taxon>Cytophagales</taxon>
        <taxon>Cyclobacteriaceae</taxon>
        <taxon>Echinicola</taxon>
    </lineage>
</organism>
<dbReference type="Proteomes" id="UP000619457">
    <property type="component" value="Unassembled WGS sequence"/>
</dbReference>
<proteinExistence type="predicted"/>
<dbReference type="RefSeq" id="WP_018474554.1">
    <property type="nucleotide sequence ID" value="NZ_BMWX01000008.1"/>
</dbReference>
<sequence>MNYTKEVSEKVELVNGVLDEIHAPHLLENPDFSVDEMSMESWLKINLNDGGHNKVPLSLTFTQTSLEIRLDRIAEAIDWSDKDLKESRSIVSTMLKNLFTNHVLVEYHGASRTLISLFGQDGKCTNNFKYSEGISFKGKREDRLYHPIY</sequence>
<dbReference type="EMBL" id="BMWX01000008">
    <property type="protein sequence ID" value="GGZ39322.1"/>
    <property type="molecule type" value="Genomic_DNA"/>
</dbReference>
<protein>
    <submittedName>
        <fullName evidence="1">Uncharacterized protein</fullName>
    </submittedName>
</protein>
<gene>
    <name evidence="1" type="ORF">GCM10007049_35870</name>
</gene>
<reference evidence="1" key="1">
    <citation type="journal article" date="2014" name="Int. J. Syst. Evol. Microbiol.">
        <title>Complete genome sequence of Corynebacterium casei LMG S-19264T (=DSM 44701T), isolated from a smear-ripened cheese.</title>
        <authorList>
            <consortium name="US DOE Joint Genome Institute (JGI-PGF)"/>
            <person name="Walter F."/>
            <person name="Albersmeier A."/>
            <person name="Kalinowski J."/>
            <person name="Ruckert C."/>
        </authorList>
    </citation>
    <scope>NUCLEOTIDE SEQUENCE</scope>
    <source>
        <strain evidence="1">KCTC 12368</strain>
    </source>
</reference>
<reference evidence="1" key="2">
    <citation type="submission" date="2020-09" db="EMBL/GenBank/DDBJ databases">
        <authorList>
            <person name="Sun Q."/>
            <person name="Kim S."/>
        </authorList>
    </citation>
    <scope>NUCLEOTIDE SEQUENCE</scope>
    <source>
        <strain evidence="1">KCTC 12368</strain>
    </source>
</reference>